<evidence type="ECO:0000313" key="4">
    <source>
        <dbReference type="Proteomes" id="UP000270471"/>
    </source>
</evidence>
<reference evidence="3 4" key="1">
    <citation type="submission" date="2017-11" db="EMBL/GenBank/DDBJ databases">
        <title>Draft genome of actinobacteria isolated from guarana (Paullinia cupana (Mart.) Ducke.</title>
        <authorList>
            <person name="Siqueira K.A."/>
            <person name="Liotti R.G."/>
            <person name="Mendes T.A.O."/>
            <person name="Soares M.A."/>
        </authorList>
    </citation>
    <scope>NUCLEOTIDE SEQUENCE [LARGE SCALE GENOMIC DNA]</scope>
    <source>
        <strain evidence="3 4">193</strain>
    </source>
</reference>
<dbReference type="GO" id="GO:0016747">
    <property type="term" value="F:acyltransferase activity, transferring groups other than amino-acyl groups"/>
    <property type="evidence" value="ECO:0007669"/>
    <property type="project" value="InterPro"/>
</dbReference>
<sequence>MAGCRGPGGGRLAAAAYAGRATPPVELRPASGARRSPVDGSVPGGGLLHHPGDAHRRPGGAGRRAHRTGRLARRARIPTRWGAPGMHRTDRYRDDRFPPRGSAGGDRRGASDPPVVGRLHRPGRPRQQPRGSRANPLPRSRPRRLPQRRTRRPGGRHGARRGRPGCGGVLCMATHPDHRQQGIATAVLHVGARWAAARGAEELYLHVMDDNQAACRLYDRVGFRLSHTYHYRIKP</sequence>
<protein>
    <recommendedName>
        <fullName evidence="2">N-acetyltransferase domain-containing protein</fullName>
    </recommendedName>
</protein>
<feature type="compositionally biased region" description="Basic residues" evidence="1">
    <location>
        <begin position="140"/>
        <end position="163"/>
    </location>
</feature>
<feature type="compositionally biased region" description="Basic and acidic residues" evidence="1">
    <location>
        <begin position="87"/>
        <end position="98"/>
    </location>
</feature>
<dbReference type="Proteomes" id="UP000270471">
    <property type="component" value="Unassembled WGS sequence"/>
</dbReference>
<name>A0A3M0IPR2_9ACTN</name>
<dbReference type="PANTHER" id="PTHR43072">
    <property type="entry name" value="N-ACETYLTRANSFERASE"/>
    <property type="match status" value="1"/>
</dbReference>
<evidence type="ECO:0000313" key="3">
    <source>
        <dbReference type="EMBL" id="RMB84066.1"/>
    </source>
</evidence>
<accession>A0A3M0IPR2</accession>
<feature type="compositionally biased region" description="Basic residues" evidence="1">
    <location>
        <begin position="63"/>
        <end position="77"/>
    </location>
</feature>
<comment type="caution">
    <text evidence="3">The sequence shown here is derived from an EMBL/GenBank/DDBJ whole genome shotgun (WGS) entry which is preliminary data.</text>
</comment>
<keyword evidence="4" id="KW-1185">Reference proteome</keyword>
<dbReference type="InterPro" id="IPR016181">
    <property type="entry name" value="Acyl_CoA_acyltransferase"/>
</dbReference>
<dbReference type="PANTHER" id="PTHR43072:SF60">
    <property type="entry name" value="L-2,4-DIAMINOBUTYRIC ACID ACETYLTRANSFERASE"/>
    <property type="match status" value="1"/>
</dbReference>
<gene>
    <name evidence="3" type="ORF">CTZ28_21430</name>
</gene>
<evidence type="ECO:0000259" key="2">
    <source>
        <dbReference type="PROSITE" id="PS51186"/>
    </source>
</evidence>
<proteinExistence type="predicted"/>
<dbReference type="RefSeq" id="WP_121891292.1">
    <property type="nucleotide sequence ID" value="NZ_PENI01000013.1"/>
</dbReference>
<feature type="domain" description="N-acetyltransferase" evidence="2">
    <location>
        <begin position="161"/>
        <end position="235"/>
    </location>
</feature>
<dbReference type="SUPFAM" id="SSF55729">
    <property type="entry name" value="Acyl-CoA N-acyltransferases (Nat)"/>
    <property type="match status" value="1"/>
</dbReference>
<dbReference type="PROSITE" id="PS51186">
    <property type="entry name" value="GNAT"/>
    <property type="match status" value="1"/>
</dbReference>
<feature type="region of interest" description="Disordered" evidence="1">
    <location>
        <begin position="19"/>
        <end position="165"/>
    </location>
</feature>
<dbReference type="EMBL" id="PENI01000013">
    <property type="protein sequence ID" value="RMB84066.1"/>
    <property type="molecule type" value="Genomic_DNA"/>
</dbReference>
<evidence type="ECO:0000256" key="1">
    <source>
        <dbReference type="SAM" id="MobiDB-lite"/>
    </source>
</evidence>
<dbReference type="Pfam" id="PF00583">
    <property type="entry name" value="Acetyltransf_1"/>
    <property type="match status" value="1"/>
</dbReference>
<dbReference type="Gene3D" id="3.40.630.30">
    <property type="match status" value="1"/>
</dbReference>
<dbReference type="AlphaFoldDB" id="A0A3M0IPR2"/>
<dbReference type="InterPro" id="IPR000182">
    <property type="entry name" value="GNAT_dom"/>
</dbReference>
<dbReference type="OrthoDB" id="9803233at2"/>
<organism evidence="3 4">
    <name type="scientific">Streptomyces shenzhenensis</name>
    <dbReference type="NCBI Taxonomy" id="943815"/>
    <lineage>
        <taxon>Bacteria</taxon>
        <taxon>Bacillati</taxon>
        <taxon>Actinomycetota</taxon>
        <taxon>Actinomycetes</taxon>
        <taxon>Kitasatosporales</taxon>
        <taxon>Streptomycetaceae</taxon>
        <taxon>Streptomyces</taxon>
    </lineage>
</organism>